<protein>
    <submittedName>
        <fullName evidence="2">Uncharacterized protein</fullName>
    </submittedName>
</protein>
<dbReference type="EMBL" id="JBGBPQ010000007">
    <property type="protein sequence ID" value="KAL1521918.1"/>
    <property type="molecule type" value="Genomic_DNA"/>
</dbReference>
<gene>
    <name evidence="2" type="ORF">AB1Y20_021567</name>
</gene>
<sequence length="147" mass="16822">MPPNSKRAKKADARSVKRTKPTSMTQYAQPLLKKPLEHIGKQVYVKGSYWEGCLTSAEKETKYLCTLVMDFTDALHTWGRGGRPPCPAFKVQEMGESGTGNLEHGDASGEIFFIPYPHPFLEFFYDTFPELLPMQARRWTARGYRSW</sequence>
<evidence type="ECO:0000313" key="2">
    <source>
        <dbReference type="EMBL" id="KAL1521918.1"/>
    </source>
</evidence>
<evidence type="ECO:0000313" key="3">
    <source>
        <dbReference type="Proteomes" id="UP001515480"/>
    </source>
</evidence>
<comment type="caution">
    <text evidence="2">The sequence shown here is derived from an EMBL/GenBank/DDBJ whole genome shotgun (WGS) entry which is preliminary data.</text>
</comment>
<accession>A0AB34JLX8</accession>
<reference evidence="2 3" key="1">
    <citation type="journal article" date="2024" name="Science">
        <title>Giant polyketide synthase enzymes in the biosynthesis of giant marine polyether toxins.</title>
        <authorList>
            <person name="Fallon T.R."/>
            <person name="Shende V.V."/>
            <person name="Wierzbicki I.H."/>
            <person name="Pendleton A.L."/>
            <person name="Watervoot N.F."/>
            <person name="Auber R.P."/>
            <person name="Gonzalez D.J."/>
            <person name="Wisecaver J.H."/>
            <person name="Moore B.S."/>
        </authorList>
    </citation>
    <scope>NUCLEOTIDE SEQUENCE [LARGE SCALE GENOMIC DNA]</scope>
    <source>
        <strain evidence="2 3">12B1</strain>
    </source>
</reference>
<keyword evidence="3" id="KW-1185">Reference proteome</keyword>
<evidence type="ECO:0000256" key="1">
    <source>
        <dbReference type="SAM" id="MobiDB-lite"/>
    </source>
</evidence>
<dbReference type="AlphaFoldDB" id="A0AB34JLX8"/>
<name>A0AB34JLX8_PRYPA</name>
<organism evidence="2 3">
    <name type="scientific">Prymnesium parvum</name>
    <name type="common">Toxic golden alga</name>
    <dbReference type="NCBI Taxonomy" id="97485"/>
    <lineage>
        <taxon>Eukaryota</taxon>
        <taxon>Haptista</taxon>
        <taxon>Haptophyta</taxon>
        <taxon>Prymnesiophyceae</taxon>
        <taxon>Prymnesiales</taxon>
        <taxon>Prymnesiaceae</taxon>
        <taxon>Prymnesium</taxon>
    </lineage>
</organism>
<proteinExistence type="predicted"/>
<feature type="region of interest" description="Disordered" evidence="1">
    <location>
        <begin position="1"/>
        <end position="22"/>
    </location>
</feature>
<dbReference type="Proteomes" id="UP001515480">
    <property type="component" value="Unassembled WGS sequence"/>
</dbReference>